<dbReference type="OrthoDB" id="9814553at2"/>
<gene>
    <name evidence="2" type="ORF">SAMN06296036_11752</name>
</gene>
<organism evidence="2 3">
    <name type="scientific">Pseudobacteriovorax antillogorgiicola</name>
    <dbReference type="NCBI Taxonomy" id="1513793"/>
    <lineage>
        <taxon>Bacteria</taxon>
        <taxon>Pseudomonadati</taxon>
        <taxon>Bdellovibrionota</taxon>
        <taxon>Oligoflexia</taxon>
        <taxon>Oligoflexales</taxon>
        <taxon>Pseudobacteriovoracaceae</taxon>
        <taxon>Pseudobacteriovorax</taxon>
    </lineage>
</organism>
<reference evidence="3" key="1">
    <citation type="submission" date="2017-04" db="EMBL/GenBank/DDBJ databases">
        <authorList>
            <person name="Varghese N."/>
            <person name="Submissions S."/>
        </authorList>
    </citation>
    <scope>NUCLEOTIDE SEQUENCE [LARGE SCALE GENOMIC DNA]</scope>
    <source>
        <strain evidence="3">RKEM611</strain>
    </source>
</reference>
<dbReference type="AlphaFoldDB" id="A0A1Y6CHB5"/>
<dbReference type="STRING" id="1513793.SAMN06296036_11752"/>
<evidence type="ECO:0000313" key="2">
    <source>
        <dbReference type="EMBL" id="SMF54826.1"/>
    </source>
</evidence>
<dbReference type="Pfam" id="PF01381">
    <property type="entry name" value="HTH_3"/>
    <property type="match status" value="1"/>
</dbReference>
<evidence type="ECO:0000259" key="1">
    <source>
        <dbReference type="PROSITE" id="PS50943"/>
    </source>
</evidence>
<dbReference type="EMBL" id="FWZT01000017">
    <property type="protein sequence ID" value="SMF54826.1"/>
    <property type="molecule type" value="Genomic_DNA"/>
</dbReference>
<accession>A0A1Y6CHB5</accession>
<dbReference type="PROSITE" id="PS50943">
    <property type="entry name" value="HTH_CROC1"/>
    <property type="match status" value="1"/>
</dbReference>
<dbReference type="SMART" id="SM00530">
    <property type="entry name" value="HTH_XRE"/>
    <property type="match status" value="1"/>
</dbReference>
<dbReference type="CDD" id="cd00093">
    <property type="entry name" value="HTH_XRE"/>
    <property type="match status" value="1"/>
</dbReference>
<dbReference type="InterPro" id="IPR010982">
    <property type="entry name" value="Lambda_DNA-bd_dom_sf"/>
</dbReference>
<proteinExistence type="predicted"/>
<name>A0A1Y6CHB5_9BACT</name>
<evidence type="ECO:0000313" key="3">
    <source>
        <dbReference type="Proteomes" id="UP000192907"/>
    </source>
</evidence>
<protein>
    <submittedName>
        <fullName evidence="2">Transcriptional regulator, y4mF family</fullName>
    </submittedName>
</protein>
<dbReference type="RefSeq" id="WP_132322120.1">
    <property type="nucleotide sequence ID" value="NZ_FWZT01000017.1"/>
</dbReference>
<feature type="domain" description="HTH cro/C1-type" evidence="1">
    <location>
        <begin position="9"/>
        <end position="63"/>
    </location>
</feature>
<dbReference type="GO" id="GO:0003677">
    <property type="term" value="F:DNA binding"/>
    <property type="evidence" value="ECO:0007669"/>
    <property type="project" value="InterPro"/>
</dbReference>
<dbReference type="SUPFAM" id="SSF47413">
    <property type="entry name" value="lambda repressor-like DNA-binding domains"/>
    <property type="match status" value="1"/>
</dbReference>
<keyword evidence="3" id="KW-1185">Reference proteome</keyword>
<dbReference type="InterPro" id="IPR001387">
    <property type="entry name" value="Cro/C1-type_HTH"/>
</dbReference>
<dbReference type="Gene3D" id="1.10.260.40">
    <property type="entry name" value="lambda repressor-like DNA-binding domains"/>
    <property type="match status" value="1"/>
</dbReference>
<dbReference type="Proteomes" id="UP000192907">
    <property type="component" value="Unassembled WGS sequence"/>
</dbReference>
<sequence>MDWDIGSFVRNERKRRGLTQKELADMSGVGLNFVYQLEKNKRTVQLDSTNLVLNALGYRVGVIRDFQPWASSSTPKIKAANTQV</sequence>
<dbReference type="InterPro" id="IPR017507">
    <property type="entry name" value="Tscrpt_reg_HipB-like"/>
</dbReference>
<dbReference type="NCBIfam" id="TIGR03070">
    <property type="entry name" value="couple_hipB"/>
    <property type="match status" value="1"/>
</dbReference>